<organism evidence="1 2">
    <name type="scientific">Limnobacter litoralis</name>
    <dbReference type="NCBI Taxonomy" id="481366"/>
    <lineage>
        <taxon>Bacteria</taxon>
        <taxon>Pseudomonadati</taxon>
        <taxon>Pseudomonadota</taxon>
        <taxon>Betaproteobacteria</taxon>
        <taxon>Burkholderiales</taxon>
        <taxon>Burkholderiaceae</taxon>
        <taxon>Limnobacter</taxon>
    </lineage>
</organism>
<name>A0ABQ5YP79_9BURK</name>
<protein>
    <submittedName>
        <fullName evidence="1">Uncharacterized protein</fullName>
    </submittedName>
</protein>
<evidence type="ECO:0000313" key="2">
    <source>
        <dbReference type="Proteomes" id="UP001156664"/>
    </source>
</evidence>
<dbReference type="Proteomes" id="UP001156664">
    <property type="component" value="Unassembled WGS sequence"/>
</dbReference>
<keyword evidence="2" id="KW-1185">Reference proteome</keyword>
<sequence>MADNLTVYGLKHKKARLLGQRVRIVQQMKPLLAKISELQAQLSAFESECRVIEEQVAVLTNTLEALGSSQTVEAVKDCAKWANGQRRGSFKTELLKALHQTDVPQTTREIAITIGKALGLDTDNPVVWNKLRHQTKDYLNLLKKSGDAVLLQSNQAIGGSLWQRP</sequence>
<gene>
    <name evidence="1" type="ORF">GCM10007875_08140</name>
</gene>
<comment type="caution">
    <text evidence="1">The sequence shown here is derived from an EMBL/GenBank/DDBJ whole genome shotgun (WGS) entry which is preliminary data.</text>
</comment>
<reference evidence="2" key="1">
    <citation type="journal article" date="2019" name="Int. J. Syst. Evol. Microbiol.">
        <title>The Global Catalogue of Microorganisms (GCM) 10K type strain sequencing project: providing services to taxonomists for standard genome sequencing and annotation.</title>
        <authorList>
            <consortium name="The Broad Institute Genomics Platform"/>
            <consortium name="The Broad Institute Genome Sequencing Center for Infectious Disease"/>
            <person name="Wu L."/>
            <person name="Ma J."/>
        </authorList>
    </citation>
    <scope>NUCLEOTIDE SEQUENCE [LARGE SCALE GENOMIC DNA]</scope>
    <source>
        <strain evidence="2">NBRC 105857</strain>
    </source>
</reference>
<proteinExistence type="predicted"/>
<evidence type="ECO:0000313" key="1">
    <source>
        <dbReference type="EMBL" id="GLR25726.1"/>
    </source>
</evidence>
<accession>A0ABQ5YP79</accession>
<dbReference type="EMBL" id="BSOJ01000009">
    <property type="protein sequence ID" value="GLR25726.1"/>
    <property type="molecule type" value="Genomic_DNA"/>
</dbReference>